<reference evidence="3" key="1">
    <citation type="submission" date="2016-10" db="EMBL/GenBank/DDBJ databases">
        <authorList>
            <person name="Varghese N."/>
            <person name="Submissions S."/>
        </authorList>
    </citation>
    <scope>NUCLEOTIDE SEQUENCE [LARGE SCALE GENOMIC DNA]</scope>
    <source>
        <strain evidence="3">CGMCC 1.10218</strain>
    </source>
</reference>
<keyword evidence="3" id="KW-1185">Reference proteome</keyword>
<gene>
    <name evidence="2" type="ORF">SAMN04488058_10791</name>
</gene>
<evidence type="ECO:0000313" key="2">
    <source>
        <dbReference type="EMBL" id="SEJ39767.1"/>
    </source>
</evidence>
<organism evidence="2 3">
    <name type="scientific">Deinococcus reticulitermitis</name>
    <dbReference type="NCBI Taxonomy" id="856736"/>
    <lineage>
        <taxon>Bacteria</taxon>
        <taxon>Thermotogati</taxon>
        <taxon>Deinococcota</taxon>
        <taxon>Deinococci</taxon>
        <taxon>Deinococcales</taxon>
        <taxon>Deinococcaceae</taxon>
        <taxon>Deinococcus</taxon>
    </lineage>
</organism>
<feature type="chain" id="PRO_5011496982" description="Histidine phosphatase superfamily (Branch 1)" evidence="1">
    <location>
        <begin position="22"/>
        <end position="203"/>
    </location>
</feature>
<dbReference type="Proteomes" id="UP000199223">
    <property type="component" value="Unassembled WGS sequence"/>
</dbReference>
<evidence type="ECO:0000256" key="1">
    <source>
        <dbReference type="SAM" id="SignalP"/>
    </source>
</evidence>
<name>A0A1H6YLE0_9DEIO</name>
<protein>
    <recommendedName>
        <fullName evidence="4">Histidine phosphatase superfamily (Branch 1)</fullName>
    </recommendedName>
</protein>
<dbReference type="Gene3D" id="3.40.50.1240">
    <property type="entry name" value="Phosphoglycerate mutase-like"/>
    <property type="match status" value="1"/>
</dbReference>
<dbReference type="STRING" id="856736.SAMN04488058_10791"/>
<evidence type="ECO:0008006" key="4">
    <source>
        <dbReference type="Google" id="ProtNLM"/>
    </source>
</evidence>
<dbReference type="RefSeq" id="WP_092264410.1">
    <property type="nucleotide sequence ID" value="NZ_FNZA01000007.1"/>
</dbReference>
<keyword evidence="1" id="KW-0732">Signal</keyword>
<dbReference type="OrthoDB" id="2237472at2"/>
<dbReference type="InterPro" id="IPR029033">
    <property type="entry name" value="His_PPase_superfam"/>
</dbReference>
<evidence type="ECO:0000313" key="3">
    <source>
        <dbReference type="Proteomes" id="UP000199223"/>
    </source>
</evidence>
<dbReference type="SUPFAM" id="SSF53254">
    <property type="entry name" value="Phosphoglycerate mutase-like"/>
    <property type="match status" value="1"/>
</dbReference>
<proteinExistence type="predicted"/>
<feature type="signal peptide" evidence="1">
    <location>
        <begin position="1"/>
        <end position="21"/>
    </location>
</feature>
<sequence length="203" mass="21803">MRLPALLAALGLTALASQAQAALSPELLARLQQGGLFLYFRHFDTEGADDARPVIGDCSTQRNLSERGRAQAQATGAALRALKVPVGRALSGRYCRNSESARLLLGRVTTTAQLDNPYFRDPTAANRALTMRNLRAVLAQPPLAGTNTVIVTHEQLLRLTTGWMLAEGEAAVLRAGQDGTFQVLGRVTPAQFQAVGRQTGQKR</sequence>
<dbReference type="EMBL" id="FNZA01000007">
    <property type="protein sequence ID" value="SEJ39767.1"/>
    <property type="molecule type" value="Genomic_DNA"/>
</dbReference>
<accession>A0A1H6YLE0</accession>
<dbReference type="AlphaFoldDB" id="A0A1H6YLE0"/>
<dbReference type="CDD" id="cd07040">
    <property type="entry name" value="HP"/>
    <property type="match status" value="1"/>
</dbReference>